<keyword evidence="1" id="KW-0812">Transmembrane</keyword>
<feature type="transmembrane region" description="Helical" evidence="1">
    <location>
        <begin position="120"/>
        <end position="139"/>
    </location>
</feature>
<evidence type="ECO:0000256" key="1">
    <source>
        <dbReference type="SAM" id="Phobius"/>
    </source>
</evidence>
<proteinExistence type="predicted"/>
<organism evidence="2">
    <name type="scientific">marine metagenome</name>
    <dbReference type="NCBI Taxonomy" id="408172"/>
    <lineage>
        <taxon>unclassified sequences</taxon>
        <taxon>metagenomes</taxon>
        <taxon>ecological metagenomes</taxon>
    </lineage>
</organism>
<sequence>MDSQKPRKTKMKKQTISLILLLTCQVFAANKPTFINMQTADGIIHYPIIVGITETDVIIDGQAAIPISSINSVTAYGSVNPILPILAGCCSWYVGMAGGVVVGCVMFPAWGADESDENKLSIVMFLGGAIGAVSGYFQMHRFMARRSQQMVFIAPWTFEQKRDFLFSALKP</sequence>
<reference evidence="2" key="1">
    <citation type="submission" date="2018-05" db="EMBL/GenBank/DDBJ databases">
        <authorList>
            <person name="Lanie J.A."/>
            <person name="Ng W.-L."/>
            <person name="Kazmierczak K.M."/>
            <person name="Andrzejewski T.M."/>
            <person name="Davidsen T.M."/>
            <person name="Wayne K.J."/>
            <person name="Tettelin H."/>
            <person name="Glass J.I."/>
            <person name="Rusch D."/>
            <person name="Podicherti R."/>
            <person name="Tsui H.-C.T."/>
            <person name="Winkler M.E."/>
        </authorList>
    </citation>
    <scope>NUCLEOTIDE SEQUENCE</scope>
</reference>
<evidence type="ECO:0000313" key="2">
    <source>
        <dbReference type="EMBL" id="SVD42333.1"/>
    </source>
</evidence>
<dbReference type="AlphaFoldDB" id="A0A382V774"/>
<protein>
    <submittedName>
        <fullName evidence="2">Uncharacterized protein</fullName>
    </submittedName>
</protein>
<name>A0A382V774_9ZZZZ</name>
<accession>A0A382V774</accession>
<keyword evidence="1" id="KW-1133">Transmembrane helix</keyword>
<keyword evidence="1" id="KW-0472">Membrane</keyword>
<gene>
    <name evidence="2" type="ORF">METZ01_LOCUS395187</name>
</gene>
<feature type="transmembrane region" description="Helical" evidence="1">
    <location>
        <begin position="82"/>
        <end position="108"/>
    </location>
</feature>
<dbReference type="EMBL" id="UINC01149702">
    <property type="protein sequence ID" value="SVD42333.1"/>
    <property type="molecule type" value="Genomic_DNA"/>
</dbReference>